<dbReference type="GO" id="GO:0004477">
    <property type="term" value="F:methenyltetrahydrofolate cyclohydrolase activity"/>
    <property type="evidence" value="ECO:0007669"/>
    <property type="project" value="TreeGrafter"/>
</dbReference>
<gene>
    <name evidence="3" type="ORF">ASTO00021_LOCUS15453</name>
</gene>
<dbReference type="PANTHER" id="PTHR48099:SF3">
    <property type="entry name" value="METHYLENETETRAHYDROFOLATE DEHYDROGENASE [NAD(+)]"/>
    <property type="match status" value="1"/>
</dbReference>
<evidence type="ECO:0000259" key="1">
    <source>
        <dbReference type="Pfam" id="PF00763"/>
    </source>
</evidence>
<dbReference type="GO" id="GO:0005829">
    <property type="term" value="C:cytosol"/>
    <property type="evidence" value="ECO:0007669"/>
    <property type="project" value="TreeGrafter"/>
</dbReference>
<feature type="domain" description="Tetrahydrofolate dehydrogenase/cyclohydrolase NAD(P)-binding" evidence="2">
    <location>
        <begin position="219"/>
        <end position="371"/>
    </location>
</feature>
<dbReference type="InterPro" id="IPR036291">
    <property type="entry name" value="NAD(P)-bd_dom_sf"/>
</dbReference>
<dbReference type="GO" id="GO:0004487">
    <property type="term" value="F:methylenetetrahydrofolate dehydrogenase (NAD+) activity"/>
    <property type="evidence" value="ECO:0007669"/>
    <property type="project" value="TreeGrafter"/>
</dbReference>
<dbReference type="InterPro" id="IPR046346">
    <property type="entry name" value="Aminoacid_DH-like_N_sf"/>
</dbReference>
<dbReference type="PANTHER" id="PTHR48099">
    <property type="entry name" value="C-1-TETRAHYDROFOLATE SYNTHASE, CYTOPLASMIC-RELATED"/>
    <property type="match status" value="1"/>
</dbReference>
<sequence length="380" mass="42476">MSCFRLFNGLGQSTLRRLPSTKTSAPGFIQPIKFRALSLSTETDKRKKAAIVKATPIAKPFREHTRKLINDFGVSPKVIGFLGNNDPAAYQYAHFTKKTLEADGIEFDLVETSDVDIEKKVIQANQDSSVHGILVFYPIFGSRPSFFGGSHDEYIRDCISPEKDVEGMCNVYRQNLYRNIRCLTTYNPITDQNVIEAARAAGITRTLYERDESSKCLLPCTPLACVKILESLQIYDENLPVGNRMLCKTVTVINRSEVLGRPLGAMLANDGASVYSVDIDNLYVQSRGEMFETKKTLKEACLESHVIVTGVPDPNFNLDLSWIREGTVVINVATDSNVDKNGILEIPGVQYVPLVGKVTIAMLGRNLMRLYENFHHDKRI</sequence>
<organism evidence="3">
    <name type="scientific">Aplanochytrium stocchinoi</name>
    <dbReference type="NCBI Taxonomy" id="215587"/>
    <lineage>
        <taxon>Eukaryota</taxon>
        <taxon>Sar</taxon>
        <taxon>Stramenopiles</taxon>
        <taxon>Bigyra</taxon>
        <taxon>Labyrinthulomycetes</taxon>
        <taxon>Thraustochytrida</taxon>
        <taxon>Thraustochytriidae</taxon>
        <taxon>Aplanochytrium</taxon>
    </lineage>
</organism>
<name>A0A7S3PNL9_9STRA</name>
<protein>
    <recommendedName>
        <fullName evidence="4">Tetrahydrofolate dehydrogenase/cyclohydrolase NAD(P)-binding domain-containing protein</fullName>
    </recommendedName>
</protein>
<dbReference type="Gene3D" id="3.40.50.720">
    <property type="entry name" value="NAD(P)-binding Rossmann-like Domain"/>
    <property type="match status" value="1"/>
</dbReference>
<dbReference type="GO" id="GO:0009113">
    <property type="term" value="P:purine nucleobase biosynthetic process"/>
    <property type="evidence" value="ECO:0007669"/>
    <property type="project" value="TreeGrafter"/>
</dbReference>
<dbReference type="GO" id="GO:0004488">
    <property type="term" value="F:methylenetetrahydrofolate dehydrogenase (NADP+) activity"/>
    <property type="evidence" value="ECO:0007669"/>
    <property type="project" value="InterPro"/>
</dbReference>
<dbReference type="GO" id="GO:0035999">
    <property type="term" value="P:tetrahydrofolate interconversion"/>
    <property type="evidence" value="ECO:0007669"/>
    <property type="project" value="TreeGrafter"/>
</dbReference>
<dbReference type="InterPro" id="IPR020630">
    <property type="entry name" value="THF_DH/CycHdrlase_cat_dom"/>
</dbReference>
<proteinExistence type="predicted"/>
<dbReference type="SUPFAM" id="SSF53223">
    <property type="entry name" value="Aminoacid dehydrogenase-like, N-terminal domain"/>
    <property type="match status" value="1"/>
</dbReference>
<evidence type="ECO:0000313" key="3">
    <source>
        <dbReference type="EMBL" id="CAE0445434.1"/>
    </source>
</evidence>
<dbReference type="SUPFAM" id="SSF51735">
    <property type="entry name" value="NAD(P)-binding Rossmann-fold domains"/>
    <property type="match status" value="1"/>
</dbReference>
<dbReference type="AlphaFoldDB" id="A0A7S3PNL9"/>
<dbReference type="Pfam" id="PF02882">
    <property type="entry name" value="THF_DHG_CYH_C"/>
    <property type="match status" value="1"/>
</dbReference>
<accession>A0A7S3PNL9</accession>
<dbReference type="Pfam" id="PF00763">
    <property type="entry name" value="THF_DHG_CYH"/>
    <property type="match status" value="1"/>
</dbReference>
<evidence type="ECO:0000259" key="2">
    <source>
        <dbReference type="Pfam" id="PF02882"/>
    </source>
</evidence>
<dbReference type="InterPro" id="IPR020631">
    <property type="entry name" value="THF_DH/CycHdrlase_NAD-bd_dom"/>
</dbReference>
<dbReference type="Gene3D" id="3.40.50.10860">
    <property type="entry name" value="Leucine Dehydrogenase, chain A, domain 1"/>
    <property type="match status" value="1"/>
</dbReference>
<dbReference type="EMBL" id="HBIN01020234">
    <property type="protein sequence ID" value="CAE0445434.1"/>
    <property type="molecule type" value="Transcribed_RNA"/>
</dbReference>
<evidence type="ECO:0008006" key="4">
    <source>
        <dbReference type="Google" id="ProtNLM"/>
    </source>
</evidence>
<feature type="domain" description="Tetrahydrofolate dehydrogenase/cyclohydrolase catalytic" evidence="1">
    <location>
        <begin position="54"/>
        <end position="166"/>
    </location>
</feature>
<reference evidence="3" key="1">
    <citation type="submission" date="2021-01" db="EMBL/GenBank/DDBJ databases">
        <authorList>
            <person name="Corre E."/>
            <person name="Pelletier E."/>
            <person name="Niang G."/>
            <person name="Scheremetjew M."/>
            <person name="Finn R."/>
            <person name="Kale V."/>
            <person name="Holt S."/>
            <person name="Cochrane G."/>
            <person name="Meng A."/>
            <person name="Brown T."/>
            <person name="Cohen L."/>
        </authorList>
    </citation>
    <scope>NUCLEOTIDE SEQUENCE</scope>
    <source>
        <strain evidence="3">GSBS06</strain>
    </source>
</reference>